<keyword evidence="2 9" id="KW-0813">Transport</keyword>
<sequence>MTLQRIRMTLYKAMLLLSASILACNVLLILYSVFTRYILNYSPIWSDELSRYAIIASVMLAMSCAYMDSRHMKVAFLEQIVNPTLRSLIQLYQWVMILGVSCFFVYVSTRYSLSLGKFSSMGLGISKTIPLLSIPIGFTALFIMVLIKGPFSEKASLRKEVC</sequence>
<evidence type="ECO:0000256" key="2">
    <source>
        <dbReference type="ARBA" id="ARBA00022448"/>
    </source>
</evidence>
<evidence type="ECO:0000313" key="12">
    <source>
        <dbReference type="Proteomes" id="UP001379949"/>
    </source>
</evidence>
<dbReference type="PROSITE" id="PS51257">
    <property type="entry name" value="PROKAR_LIPOPROTEIN"/>
    <property type="match status" value="1"/>
</dbReference>
<keyword evidence="4 9" id="KW-0997">Cell inner membrane</keyword>
<accession>A0ABU9G3R8</accession>
<dbReference type="PANTHER" id="PTHR35011:SF10">
    <property type="entry name" value="TRAP TRANSPORTER SMALL PERMEASE PROTEIN"/>
    <property type="match status" value="1"/>
</dbReference>
<evidence type="ECO:0000313" key="11">
    <source>
        <dbReference type="EMBL" id="MEL0613126.1"/>
    </source>
</evidence>
<keyword evidence="7 9" id="KW-0472">Membrane</keyword>
<feature type="transmembrane region" description="Helical" evidence="9">
    <location>
        <begin position="49"/>
        <end position="67"/>
    </location>
</feature>
<comment type="subcellular location">
    <subcellularLocation>
        <location evidence="1 9">Cell inner membrane</location>
        <topology evidence="1 9">Multi-pass membrane protein</topology>
    </subcellularLocation>
</comment>
<name>A0ABU9G3R8_9GAMM</name>
<evidence type="ECO:0000259" key="10">
    <source>
        <dbReference type="Pfam" id="PF04290"/>
    </source>
</evidence>
<dbReference type="RefSeq" id="WP_341566941.1">
    <property type="nucleotide sequence ID" value="NZ_JBAKAR010000005.1"/>
</dbReference>
<evidence type="ECO:0000256" key="4">
    <source>
        <dbReference type="ARBA" id="ARBA00022519"/>
    </source>
</evidence>
<feature type="domain" description="Tripartite ATP-independent periplasmic transporters DctQ component" evidence="10">
    <location>
        <begin position="26"/>
        <end position="147"/>
    </location>
</feature>
<keyword evidence="12" id="KW-1185">Reference proteome</keyword>
<evidence type="ECO:0000256" key="9">
    <source>
        <dbReference type="RuleBase" id="RU369079"/>
    </source>
</evidence>
<evidence type="ECO:0000256" key="5">
    <source>
        <dbReference type="ARBA" id="ARBA00022692"/>
    </source>
</evidence>
<organism evidence="11 12">
    <name type="scientific">Marinomonas arenicola</name>
    <dbReference type="NCBI Taxonomy" id="569601"/>
    <lineage>
        <taxon>Bacteria</taxon>
        <taxon>Pseudomonadati</taxon>
        <taxon>Pseudomonadota</taxon>
        <taxon>Gammaproteobacteria</taxon>
        <taxon>Oceanospirillales</taxon>
        <taxon>Oceanospirillaceae</taxon>
        <taxon>Marinomonas</taxon>
    </lineage>
</organism>
<dbReference type="Proteomes" id="UP001379949">
    <property type="component" value="Unassembled WGS sequence"/>
</dbReference>
<proteinExistence type="inferred from homology"/>
<keyword evidence="6 9" id="KW-1133">Transmembrane helix</keyword>
<evidence type="ECO:0000256" key="3">
    <source>
        <dbReference type="ARBA" id="ARBA00022475"/>
    </source>
</evidence>
<comment type="function">
    <text evidence="9">Part of the tripartite ATP-independent periplasmic (TRAP) transport system.</text>
</comment>
<reference evidence="11 12" key="1">
    <citation type="submission" date="2024-02" db="EMBL/GenBank/DDBJ databases">
        <title>Bacteria isolated from the canopy kelp, Nereocystis luetkeana.</title>
        <authorList>
            <person name="Pfister C.A."/>
            <person name="Younker I.T."/>
            <person name="Light S.H."/>
        </authorList>
    </citation>
    <scope>NUCLEOTIDE SEQUENCE [LARGE SCALE GENOMIC DNA]</scope>
    <source>
        <strain evidence="11 12">TI.4.07</strain>
    </source>
</reference>
<comment type="similarity">
    <text evidence="8 9">Belongs to the TRAP transporter small permease family.</text>
</comment>
<dbReference type="EMBL" id="JBAKAR010000005">
    <property type="protein sequence ID" value="MEL0613126.1"/>
    <property type="molecule type" value="Genomic_DNA"/>
</dbReference>
<evidence type="ECO:0000256" key="1">
    <source>
        <dbReference type="ARBA" id="ARBA00004429"/>
    </source>
</evidence>
<comment type="caution">
    <text evidence="11">The sequence shown here is derived from an EMBL/GenBank/DDBJ whole genome shotgun (WGS) entry which is preliminary data.</text>
</comment>
<keyword evidence="3" id="KW-1003">Cell membrane</keyword>
<protein>
    <recommendedName>
        <fullName evidence="9">TRAP transporter small permease protein</fullName>
    </recommendedName>
</protein>
<keyword evidence="5 9" id="KW-0812">Transmembrane</keyword>
<feature type="transmembrane region" description="Helical" evidence="9">
    <location>
        <begin position="12"/>
        <end position="34"/>
    </location>
</feature>
<feature type="transmembrane region" description="Helical" evidence="9">
    <location>
        <begin position="128"/>
        <end position="147"/>
    </location>
</feature>
<dbReference type="PANTHER" id="PTHR35011">
    <property type="entry name" value="2,3-DIKETO-L-GULONATE TRAP TRANSPORTER SMALL PERMEASE PROTEIN YIAM"/>
    <property type="match status" value="1"/>
</dbReference>
<evidence type="ECO:0000256" key="8">
    <source>
        <dbReference type="ARBA" id="ARBA00038436"/>
    </source>
</evidence>
<comment type="subunit">
    <text evidence="9">The complex comprises the extracytoplasmic solute receptor protein and the two transmembrane proteins.</text>
</comment>
<evidence type="ECO:0000256" key="6">
    <source>
        <dbReference type="ARBA" id="ARBA00022989"/>
    </source>
</evidence>
<dbReference type="Pfam" id="PF04290">
    <property type="entry name" value="DctQ"/>
    <property type="match status" value="1"/>
</dbReference>
<dbReference type="InterPro" id="IPR007387">
    <property type="entry name" value="TRAP_DctQ"/>
</dbReference>
<evidence type="ECO:0000256" key="7">
    <source>
        <dbReference type="ARBA" id="ARBA00023136"/>
    </source>
</evidence>
<feature type="transmembrane region" description="Helical" evidence="9">
    <location>
        <begin position="88"/>
        <end position="108"/>
    </location>
</feature>
<gene>
    <name evidence="11" type="ORF">V6242_08205</name>
</gene>
<dbReference type="InterPro" id="IPR055348">
    <property type="entry name" value="DctQ"/>
</dbReference>